<proteinExistence type="predicted"/>
<dbReference type="RefSeq" id="XP_068357569.1">
    <property type="nucleotide sequence ID" value="XM_068493027.1"/>
</dbReference>
<feature type="coiled-coil region" evidence="1">
    <location>
        <begin position="584"/>
        <end position="712"/>
    </location>
</feature>
<dbReference type="AlphaFoldDB" id="A0A1J4JZ46"/>
<reference evidence="3" key="1">
    <citation type="submission" date="2016-10" db="EMBL/GenBank/DDBJ databases">
        <authorList>
            <person name="Benchimol M."/>
            <person name="Almeida L.G."/>
            <person name="Vasconcelos A.T."/>
            <person name="Perreira-Neves A."/>
            <person name="Rosa I.A."/>
            <person name="Tasca T."/>
            <person name="Bogo M.R."/>
            <person name="de Souza W."/>
        </authorList>
    </citation>
    <scope>NUCLEOTIDE SEQUENCE [LARGE SCALE GENOMIC DNA]</scope>
    <source>
        <strain evidence="3">K</strain>
    </source>
</reference>
<name>A0A1J4JZ46_9EUKA</name>
<keyword evidence="1" id="KW-0175">Coiled coil</keyword>
<dbReference type="EMBL" id="MLAK01000793">
    <property type="protein sequence ID" value="OHT04433.1"/>
    <property type="molecule type" value="Genomic_DNA"/>
</dbReference>
<protein>
    <submittedName>
        <fullName evidence="3">Uncharacterized protein</fullName>
    </submittedName>
</protein>
<organism evidence="3 4">
    <name type="scientific">Tritrichomonas foetus</name>
    <dbReference type="NCBI Taxonomy" id="1144522"/>
    <lineage>
        <taxon>Eukaryota</taxon>
        <taxon>Metamonada</taxon>
        <taxon>Parabasalia</taxon>
        <taxon>Tritrichomonadida</taxon>
        <taxon>Tritrichomonadidae</taxon>
        <taxon>Tritrichomonas</taxon>
    </lineage>
</organism>
<evidence type="ECO:0000256" key="1">
    <source>
        <dbReference type="SAM" id="Coils"/>
    </source>
</evidence>
<feature type="coiled-coil region" evidence="1">
    <location>
        <begin position="220"/>
        <end position="348"/>
    </location>
</feature>
<feature type="coiled-coil region" evidence="1">
    <location>
        <begin position="755"/>
        <end position="811"/>
    </location>
</feature>
<comment type="caution">
    <text evidence="3">The sequence shown here is derived from an EMBL/GenBank/DDBJ whole genome shotgun (WGS) entry which is preliminary data.</text>
</comment>
<dbReference type="Proteomes" id="UP000179807">
    <property type="component" value="Unassembled WGS sequence"/>
</dbReference>
<gene>
    <name evidence="3" type="ORF">TRFO_06325</name>
</gene>
<feature type="region of interest" description="Disordered" evidence="2">
    <location>
        <begin position="949"/>
        <end position="1027"/>
    </location>
</feature>
<keyword evidence="4" id="KW-1185">Reference proteome</keyword>
<dbReference type="OrthoDB" id="10670644at2759"/>
<dbReference type="VEuPathDB" id="TrichDB:TRFO_06325"/>
<evidence type="ECO:0000313" key="4">
    <source>
        <dbReference type="Proteomes" id="UP000179807"/>
    </source>
</evidence>
<sequence length="1027" mass="119900">MITDRNEAFKHNSCKKLAQLAKVIFQMSSLTKDRLDELRSITIHYESSLTQLVRQHHRIAEGISKDLVQFRKNCIDKACQDYGSAYKNVKANYSNLCKSQFQKLQNIYDECHLILQQINDLKVNSIKESELISKTAATVKSELAAVDKKYKSEIKKRVSTAIQPINAKITKYQSELDKKIRQIKAQHAIEVREKRVQINKIFNAEVYIRKPQFIQIRHQFEALENENKMVKEKYNEINTQYYENFEKLRYQKNTLISNTKNLVKEHKLKLAEMQKREKSKKSERIAEISELKQYLQNLIKNHQADINNLINQVNQQKHQRHQFMNSRASEIEKQRSDFESRLQQLIKQHEKNIKDRQFKLNRLIELIEESDNDMMLLKKHLQQLIDASIEKVKLKQTIFQKKIATELTKARSQKEKDTTEFRELARERIRALNQALQGQDELNYVLQSENRKNIHDLLVELKSLQATINSEMTNKSKQVSAEKEKVQSANLARQKQKKEEIDKQVLQKKNLRDKEFKNLQDKYSKDLNAQIEERKKENGSKLEEYKKSIENLGSTENEEKQHQMEFNRLKGKLTVAINSIKKAQDEGEKTINFLTNKMQNTEKEFRQVQRRIEKETNSIDEEYEMKIQVEQVKLNNAIENLAKLYDKEENQRGVDLIEMIRKVRESKNKADDFVQRKKKEIENDNVEYNKQKTELTKELENLTAKKQEKDLKGKLEATLRYSKSSLSKIENEFKEKLTQVQDQIDKVGGAQMLKIQKVRQDMTKAEAEYQIKVAEIHSQKQEITKTTSQAINKLQNEYEQKQKKLVDSHSQVILKLKQRIESAKKVQANAITDSSNEIKDAKKNDADLIARKCSDDLKSLENVSKTFIEKDHALADSIMNLSKTNGDSRMKLENPPIRKIDQQQITNRKENVTLKDGEIREIFENCYSKIDQLAKSQTAPLISPSFSNQFNSGASTTDESDSSSSAKRVFIREPQPPKEPSEPPANNGRNNSRRSSRSARGSRSEIPKVSMEVQKKNVRTVRAQQVA</sequence>
<accession>A0A1J4JZ46</accession>
<evidence type="ECO:0000313" key="3">
    <source>
        <dbReference type="EMBL" id="OHT04433.1"/>
    </source>
</evidence>
<dbReference type="GeneID" id="94827731"/>
<evidence type="ECO:0000256" key="2">
    <source>
        <dbReference type="SAM" id="MobiDB-lite"/>
    </source>
</evidence>
<feature type="compositionally biased region" description="Low complexity" evidence="2">
    <location>
        <begin position="952"/>
        <end position="966"/>
    </location>
</feature>
<feature type="region of interest" description="Disordered" evidence="2">
    <location>
        <begin position="475"/>
        <end position="501"/>
    </location>
</feature>